<accession>A0AAP8QGZ4</accession>
<reference evidence="1 2" key="1">
    <citation type="submission" date="2018-02" db="EMBL/GenBank/DDBJ databases">
        <title>Comparative analysis of genomes of three Brevibacillus laterosporus strains producers of potent antimicrobials isolated from silage.</title>
        <authorList>
            <person name="Kojic M."/>
            <person name="Miljkovic M."/>
            <person name="Studholme D."/>
            <person name="Filipic B."/>
        </authorList>
    </citation>
    <scope>NUCLEOTIDE SEQUENCE [LARGE SCALE GENOMIC DNA]</scope>
    <source>
        <strain evidence="1 2">BGSP11</strain>
    </source>
</reference>
<gene>
    <name evidence="1" type="ORF">C4A77_00480</name>
</gene>
<dbReference type="EMBL" id="PRKQ01000001">
    <property type="protein sequence ID" value="PPB12895.1"/>
    <property type="molecule type" value="Genomic_DNA"/>
</dbReference>
<evidence type="ECO:0000313" key="1">
    <source>
        <dbReference type="EMBL" id="PPB12895.1"/>
    </source>
</evidence>
<proteinExistence type="predicted"/>
<evidence type="ECO:0000313" key="2">
    <source>
        <dbReference type="Proteomes" id="UP000239759"/>
    </source>
</evidence>
<comment type="caution">
    <text evidence="1">The sequence shown here is derived from an EMBL/GenBank/DDBJ whole genome shotgun (WGS) entry which is preliminary data.</text>
</comment>
<organism evidence="1 2">
    <name type="scientific">Brevibacillus laterosporus</name>
    <name type="common">Bacillus laterosporus</name>
    <dbReference type="NCBI Taxonomy" id="1465"/>
    <lineage>
        <taxon>Bacteria</taxon>
        <taxon>Bacillati</taxon>
        <taxon>Bacillota</taxon>
        <taxon>Bacilli</taxon>
        <taxon>Bacillales</taxon>
        <taxon>Paenibacillaceae</taxon>
        <taxon>Brevibacillus</taxon>
    </lineage>
</organism>
<dbReference type="Proteomes" id="UP000239759">
    <property type="component" value="Unassembled WGS sequence"/>
</dbReference>
<sequence>MVKYLTQLEQISEKLDDPSCNNKLNNTLDNVFLQLEEIYKITDRIELYYLGANERVRIGDRVISNDEEEYWGEHVTRINEDGTINVTSPLDTFKGVSHKKYRLHTSQNVFFEECENATRKCKKRT</sequence>
<dbReference type="AlphaFoldDB" id="A0AAP8QGZ4"/>
<protein>
    <submittedName>
        <fullName evidence="1">Uncharacterized protein</fullName>
    </submittedName>
</protein>
<name>A0AAP8QGZ4_BRELA</name>